<comment type="caution">
    <text evidence="1">The sequence shown here is derived from an EMBL/GenBank/DDBJ whole genome shotgun (WGS) entry which is preliminary data.</text>
</comment>
<name>A0A645FSD3_9ZZZZ</name>
<protein>
    <submittedName>
        <fullName evidence="1">Uncharacterized protein</fullName>
    </submittedName>
</protein>
<sequence length="32" mass="3528">MGNTLKDRLITVIDGISQEDIDIADKLLAENI</sequence>
<dbReference type="EMBL" id="VSSQ01063274">
    <property type="protein sequence ID" value="MPN16339.1"/>
    <property type="molecule type" value="Genomic_DNA"/>
</dbReference>
<evidence type="ECO:0000313" key="1">
    <source>
        <dbReference type="EMBL" id="MPN16339.1"/>
    </source>
</evidence>
<reference evidence="1" key="1">
    <citation type="submission" date="2019-08" db="EMBL/GenBank/DDBJ databases">
        <authorList>
            <person name="Kucharzyk K."/>
            <person name="Murdoch R.W."/>
            <person name="Higgins S."/>
            <person name="Loffler F."/>
        </authorList>
    </citation>
    <scope>NUCLEOTIDE SEQUENCE</scope>
</reference>
<dbReference type="AlphaFoldDB" id="A0A645FSD3"/>
<accession>A0A645FSD3</accession>
<proteinExistence type="predicted"/>
<gene>
    <name evidence="1" type="ORF">SDC9_163678</name>
</gene>
<organism evidence="1">
    <name type="scientific">bioreactor metagenome</name>
    <dbReference type="NCBI Taxonomy" id="1076179"/>
    <lineage>
        <taxon>unclassified sequences</taxon>
        <taxon>metagenomes</taxon>
        <taxon>ecological metagenomes</taxon>
    </lineage>
</organism>